<comment type="caution">
    <text evidence="2">The sequence shown here is derived from an EMBL/GenBank/DDBJ whole genome shotgun (WGS) entry which is preliminary data.</text>
</comment>
<proteinExistence type="predicted"/>
<feature type="region of interest" description="Disordered" evidence="1">
    <location>
        <begin position="1"/>
        <end position="123"/>
    </location>
</feature>
<feature type="compositionally biased region" description="Basic residues" evidence="1">
    <location>
        <begin position="153"/>
        <end position="169"/>
    </location>
</feature>
<feature type="compositionally biased region" description="Low complexity" evidence="1">
    <location>
        <begin position="139"/>
        <end position="152"/>
    </location>
</feature>
<dbReference type="EMBL" id="JASSZA010000012">
    <property type="protein sequence ID" value="KAK2096395.1"/>
    <property type="molecule type" value="Genomic_DNA"/>
</dbReference>
<evidence type="ECO:0000313" key="3">
    <source>
        <dbReference type="Proteomes" id="UP001266305"/>
    </source>
</evidence>
<protein>
    <submittedName>
        <fullName evidence="2">Lysine-specific demethylase rsbn1l</fullName>
    </submittedName>
</protein>
<gene>
    <name evidence="2" type="primary">RSBN1L</name>
    <name evidence="2" type="ORF">P7K49_025429</name>
</gene>
<feature type="compositionally biased region" description="Gly residues" evidence="1">
    <location>
        <begin position="202"/>
        <end position="213"/>
    </location>
</feature>
<keyword evidence="3" id="KW-1185">Reference proteome</keyword>
<reference evidence="2 3" key="1">
    <citation type="submission" date="2023-05" db="EMBL/GenBank/DDBJ databases">
        <title>B98-5 Cell Line De Novo Hybrid Assembly: An Optical Mapping Approach.</title>
        <authorList>
            <person name="Kananen K."/>
            <person name="Auerbach J.A."/>
            <person name="Kautto E."/>
            <person name="Blachly J.S."/>
        </authorList>
    </citation>
    <scope>NUCLEOTIDE SEQUENCE [LARGE SCALE GENOMIC DNA]</scope>
    <source>
        <strain evidence="2">B95-8</strain>
        <tissue evidence="2">Cell line</tissue>
    </source>
</reference>
<feature type="compositionally biased region" description="Low complexity" evidence="1">
    <location>
        <begin position="87"/>
        <end position="108"/>
    </location>
</feature>
<feature type="region of interest" description="Disordered" evidence="1">
    <location>
        <begin position="139"/>
        <end position="243"/>
    </location>
</feature>
<sequence>MAEPRSPVHGVAAAAPTATVSEKEPFGKLQPSSRDPPGPLSTKKVRTEEKKAPRRVNGEGGSGGNSRQLQPPATPSPQSYGSPASWSFATLSAAPSPSSSRSSFSFSAGTAVPSASASLSQPVPRKLLVPPTLLHAQPHHLLPAAAAASANAKSRRPKEKREKEKRRHGLGGVGEAGGTAREENGEVKPLPRGGCRTRGRGEGAAGPGNGECGGRVRQPGPGGRRSVFGRGFCSSQGDRKWSL</sequence>
<accession>A0ABQ9UH64</accession>
<feature type="compositionally biased region" description="Polar residues" evidence="1">
    <location>
        <begin position="65"/>
        <end position="85"/>
    </location>
</feature>
<name>A0ABQ9UH64_SAGOE</name>
<dbReference type="Proteomes" id="UP001266305">
    <property type="component" value="Unassembled WGS sequence"/>
</dbReference>
<evidence type="ECO:0000256" key="1">
    <source>
        <dbReference type="SAM" id="MobiDB-lite"/>
    </source>
</evidence>
<evidence type="ECO:0000313" key="2">
    <source>
        <dbReference type="EMBL" id="KAK2096395.1"/>
    </source>
</evidence>
<organism evidence="2 3">
    <name type="scientific">Saguinus oedipus</name>
    <name type="common">Cotton-top tamarin</name>
    <name type="synonym">Oedipomidas oedipus</name>
    <dbReference type="NCBI Taxonomy" id="9490"/>
    <lineage>
        <taxon>Eukaryota</taxon>
        <taxon>Metazoa</taxon>
        <taxon>Chordata</taxon>
        <taxon>Craniata</taxon>
        <taxon>Vertebrata</taxon>
        <taxon>Euteleostomi</taxon>
        <taxon>Mammalia</taxon>
        <taxon>Eutheria</taxon>
        <taxon>Euarchontoglires</taxon>
        <taxon>Primates</taxon>
        <taxon>Haplorrhini</taxon>
        <taxon>Platyrrhini</taxon>
        <taxon>Cebidae</taxon>
        <taxon>Callitrichinae</taxon>
        <taxon>Saguinus</taxon>
    </lineage>
</organism>